<gene>
    <name evidence="4" type="ORF">TBK1r_40450</name>
</gene>
<protein>
    <recommendedName>
        <fullName evidence="6">Cytochrome c domain-containing protein</fullName>
    </recommendedName>
</protein>
<reference evidence="4 5" key="1">
    <citation type="submission" date="2019-02" db="EMBL/GenBank/DDBJ databases">
        <title>Deep-cultivation of Planctomycetes and their phenomic and genomic characterization uncovers novel biology.</title>
        <authorList>
            <person name="Wiegand S."/>
            <person name="Jogler M."/>
            <person name="Boedeker C."/>
            <person name="Pinto D."/>
            <person name="Vollmers J."/>
            <person name="Rivas-Marin E."/>
            <person name="Kohn T."/>
            <person name="Peeters S.H."/>
            <person name="Heuer A."/>
            <person name="Rast P."/>
            <person name="Oberbeckmann S."/>
            <person name="Bunk B."/>
            <person name="Jeske O."/>
            <person name="Meyerdierks A."/>
            <person name="Storesund J.E."/>
            <person name="Kallscheuer N."/>
            <person name="Luecker S."/>
            <person name="Lage O.M."/>
            <person name="Pohl T."/>
            <person name="Merkel B.J."/>
            <person name="Hornburger P."/>
            <person name="Mueller R.-W."/>
            <person name="Bruemmer F."/>
            <person name="Labrenz M."/>
            <person name="Spormann A.M."/>
            <person name="Op den Camp H."/>
            <person name="Overmann J."/>
            <person name="Amann R."/>
            <person name="Jetten M.S.M."/>
            <person name="Mascher T."/>
            <person name="Medema M.H."/>
            <person name="Devos D.P."/>
            <person name="Kaster A.-K."/>
            <person name="Ovreas L."/>
            <person name="Rohde M."/>
            <person name="Galperin M.Y."/>
            <person name="Jogler C."/>
        </authorList>
    </citation>
    <scope>NUCLEOTIDE SEQUENCE [LARGE SCALE GENOMIC DNA]</scope>
    <source>
        <strain evidence="4 5">TBK1r</strain>
    </source>
</reference>
<dbReference type="InterPro" id="IPR011444">
    <property type="entry name" value="DUF1549"/>
</dbReference>
<dbReference type="Proteomes" id="UP000318081">
    <property type="component" value="Chromosome"/>
</dbReference>
<evidence type="ECO:0008006" key="6">
    <source>
        <dbReference type="Google" id="ProtNLM"/>
    </source>
</evidence>
<name>A0ABX5XTF5_9BACT</name>
<dbReference type="Pfam" id="PF07587">
    <property type="entry name" value="PSD1"/>
    <property type="match status" value="1"/>
</dbReference>
<feature type="region of interest" description="Disordered" evidence="1">
    <location>
        <begin position="33"/>
        <end position="73"/>
    </location>
</feature>
<sequence>MKQFFVSVAKWSWFGLLMLIAFGYMASGLSEPSNDRRGEVEAASDVRLDGSPPSGLPKSTVLESTDVDSAPREVSAQSESIDRVVAAVNAARNEQLAALGLQSAPPADWMTSCRRTSLALIGSGVSLQEIRALESLPEDQRESTHLSNLMRDPRFHDYWAERWTRFIVGADEGPFIVYRRRRFRHWLSDELAANRPYDQIVSDLITAEGLWTDRPEVNFLTVTFDSNDGNPDPIRLAARTSRAFLGLRIDCLQCHNDFLGNVNLGDPVETREGRQQDFHQLAAFYSSAKTNGLQGVRTGEADYEYQYLDASETVEVAPAVPYAAELLPEEGDARSRLATWVTHRDNRQFSRAAVARFWALMFGRSATEAVDNLPLDEPLPPMLEPIVDDFVQHRDVRRTIRIIAQCDAFRVDSRATFDVTPQHEERYAVFPLTRLRAEQVAGSIVQASKIKAINRDSSLLVQLIRYGSINDFLERFGDLGENEFSKDGITIPQRLLMINGNMLREAGQPNPILNATGHINLFARDDAQAIETIYLCLLNRYPSTEERDYFIDKMTERSDRAEALEDLYWTLANSTEFTWNH</sequence>
<evidence type="ECO:0000313" key="4">
    <source>
        <dbReference type="EMBL" id="QDV85091.1"/>
    </source>
</evidence>
<feature type="domain" description="DUF1549" evidence="2">
    <location>
        <begin position="93"/>
        <end position="286"/>
    </location>
</feature>
<evidence type="ECO:0000259" key="3">
    <source>
        <dbReference type="Pfam" id="PF07587"/>
    </source>
</evidence>
<feature type="compositionally biased region" description="Basic and acidic residues" evidence="1">
    <location>
        <begin position="33"/>
        <end position="48"/>
    </location>
</feature>
<dbReference type="EMBL" id="CP036432">
    <property type="protein sequence ID" value="QDV85091.1"/>
    <property type="molecule type" value="Genomic_DNA"/>
</dbReference>
<proteinExistence type="predicted"/>
<evidence type="ECO:0000259" key="2">
    <source>
        <dbReference type="Pfam" id="PF07583"/>
    </source>
</evidence>
<organism evidence="4 5">
    <name type="scientific">Stieleria magnilauensis</name>
    <dbReference type="NCBI Taxonomy" id="2527963"/>
    <lineage>
        <taxon>Bacteria</taxon>
        <taxon>Pseudomonadati</taxon>
        <taxon>Planctomycetota</taxon>
        <taxon>Planctomycetia</taxon>
        <taxon>Pirellulales</taxon>
        <taxon>Pirellulaceae</taxon>
        <taxon>Stieleria</taxon>
    </lineage>
</organism>
<dbReference type="Pfam" id="PF07583">
    <property type="entry name" value="PSCyt2"/>
    <property type="match status" value="1"/>
</dbReference>
<dbReference type="RefSeq" id="WP_145214273.1">
    <property type="nucleotide sequence ID" value="NZ_CP036432.1"/>
</dbReference>
<evidence type="ECO:0000256" key="1">
    <source>
        <dbReference type="SAM" id="MobiDB-lite"/>
    </source>
</evidence>
<feature type="domain" description="DUF1553" evidence="3">
    <location>
        <begin position="334"/>
        <end position="548"/>
    </location>
</feature>
<keyword evidence="5" id="KW-1185">Reference proteome</keyword>
<evidence type="ECO:0000313" key="5">
    <source>
        <dbReference type="Proteomes" id="UP000318081"/>
    </source>
</evidence>
<dbReference type="InterPro" id="IPR022655">
    <property type="entry name" value="DUF1553"/>
</dbReference>
<accession>A0ABX5XTF5</accession>
<dbReference type="PANTHER" id="PTHR35889">
    <property type="entry name" value="CYCLOINULO-OLIGOSACCHARIDE FRUCTANOTRANSFERASE-RELATED"/>
    <property type="match status" value="1"/>
</dbReference>
<dbReference type="PANTHER" id="PTHR35889:SF3">
    <property type="entry name" value="F-BOX DOMAIN-CONTAINING PROTEIN"/>
    <property type="match status" value="1"/>
</dbReference>